<keyword evidence="9" id="KW-0443">Lipid metabolism</keyword>
<dbReference type="GO" id="GO:0006631">
    <property type="term" value="P:fatty acid metabolic process"/>
    <property type="evidence" value="ECO:0007669"/>
    <property type="project" value="UniProtKB-KW"/>
</dbReference>
<reference evidence="15 16" key="1">
    <citation type="submission" date="2022-09" db="EMBL/GenBank/DDBJ databases">
        <authorList>
            <person name="Palmer J.M."/>
        </authorList>
    </citation>
    <scope>NUCLEOTIDE SEQUENCE [LARGE SCALE GENOMIC DNA]</scope>
    <source>
        <strain evidence="15 16">DSM 7382</strain>
    </source>
</reference>
<evidence type="ECO:0000313" key="15">
    <source>
        <dbReference type="EMBL" id="KAK7696153.1"/>
    </source>
</evidence>
<comment type="function">
    <text evidence="10">Hydrolyzes fatty acids from S-acylated cysteine residues in proteins with a strong preference for palmitoylated G-alpha proteins over other acyl substrates. Mediates the deacylation of G-alpha proteins such as GPA1 in vivo, but has weak or no activity toward palmitoylated Ras proteins. Has weak lysophospholipase activity in vitro; however such activity may not exist in vivo.</text>
</comment>
<dbReference type="Gene3D" id="3.40.50.1820">
    <property type="entry name" value="alpha/beta hydrolase"/>
    <property type="match status" value="1"/>
</dbReference>
<evidence type="ECO:0000256" key="8">
    <source>
        <dbReference type="ARBA" id="ARBA00022832"/>
    </source>
</evidence>
<evidence type="ECO:0000256" key="10">
    <source>
        <dbReference type="ARBA" id="ARBA00029392"/>
    </source>
</evidence>
<keyword evidence="16" id="KW-1185">Reference proteome</keyword>
<keyword evidence="7" id="KW-0378">Hydrolase</keyword>
<dbReference type="GO" id="GO:0005737">
    <property type="term" value="C:cytoplasm"/>
    <property type="evidence" value="ECO:0007669"/>
    <property type="project" value="UniProtKB-SubCell"/>
</dbReference>
<dbReference type="AlphaFoldDB" id="A0AAW0GYJ8"/>
<dbReference type="FunFam" id="3.40.50.1820:FF:000010">
    <property type="entry name" value="Acyl-protein thioesterase 2"/>
    <property type="match status" value="1"/>
</dbReference>
<gene>
    <name evidence="15" type="ORF">QCA50_000804</name>
</gene>
<dbReference type="Pfam" id="PF02230">
    <property type="entry name" value="Abhydrolase_2"/>
    <property type="match status" value="1"/>
</dbReference>
<dbReference type="SUPFAM" id="SSF53474">
    <property type="entry name" value="alpha/beta-Hydrolases"/>
    <property type="match status" value="1"/>
</dbReference>
<keyword evidence="8" id="KW-0276">Fatty acid metabolism</keyword>
<evidence type="ECO:0000256" key="6">
    <source>
        <dbReference type="ARBA" id="ARBA00022490"/>
    </source>
</evidence>
<comment type="caution">
    <text evidence="15">The sequence shown here is derived from an EMBL/GenBank/DDBJ whole genome shotgun (WGS) entry which is preliminary data.</text>
</comment>
<keyword evidence="6" id="KW-0963">Cytoplasm</keyword>
<feature type="chain" id="PRO_5043631567" description="Acyl-protein thioesterase 1" evidence="13">
    <location>
        <begin position="28"/>
        <end position="276"/>
    </location>
</feature>
<dbReference type="Proteomes" id="UP001385951">
    <property type="component" value="Unassembled WGS sequence"/>
</dbReference>
<evidence type="ECO:0000256" key="5">
    <source>
        <dbReference type="ARBA" id="ARBA00022487"/>
    </source>
</evidence>
<dbReference type="InterPro" id="IPR050565">
    <property type="entry name" value="LYPA1-2/EST-like"/>
</dbReference>
<protein>
    <recommendedName>
        <fullName evidence="4">Acyl-protein thioesterase 1</fullName>
        <ecNumber evidence="3">3.1.2.22</ecNumber>
    </recommendedName>
    <alternativeName>
        <fullName evidence="11">Palmitoyl-protein hydrolase</fullName>
    </alternativeName>
</protein>
<evidence type="ECO:0000256" key="11">
    <source>
        <dbReference type="ARBA" id="ARBA00031195"/>
    </source>
</evidence>
<evidence type="ECO:0000256" key="2">
    <source>
        <dbReference type="ARBA" id="ARBA00006499"/>
    </source>
</evidence>
<evidence type="ECO:0000256" key="12">
    <source>
        <dbReference type="ARBA" id="ARBA00047337"/>
    </source>
</evidence>
<evidence type="ECO:0000259" key="14">
    <source>
        <dbReference type="Pfam" id="PF02230"/>
    </source>
</evidence>
<accession>A0AAW0GYJ8</accession>
<keyword evidence="5" id="KW-0719">Serine esterase</keyword>
<evidence type="ECO:0000256" key="3">
    <source>
        <dbReference type="ARBA" id="ARBA00012423"/>
    </source>
</evidence>
<evidence type="ECO:0000256" key="1">
    <source>
        <dbReference type="ARBA" id="ARBA00004496"/>
    </source>
</evidence>
<dbReference type="EMBL" id="JASBNA010000001">
    <property type="protein sequence ID" value="KAK7696153.1"/>
    <property type="molecule type" value="Genomic_DNA"/>
</dbReference>
<name>A0AAW0GYJ8_9APHY</name>
<evidence type="ECO:0000256" key="13">
    <source>
        <dbReference type="SAM" id="SignalP"/>
    </source>
</evidence>
<dbReference type="PANTHER" id="PTHR10655:SF17">
    <property type="entry name" value="LYSOPHOSPHOLIPASE-LIKE PROTEIN 1"/>
    <property type="match status" value="1"/>
</dbReference>
<dbReference type="GO" id="GO:0008474">
    <property type="term" value="F:palmitoyl-(protein) hydrolase activity"/>
    <property type="evidence" value="ECO:0007669"/>
    <property type="project" value="UniProtKB-EC"/>
</dbReference>
<comment type="similarity">
    <text evidence="2">Belongs to the AB hydrolase superfamily. AB hydrolase 2 family.</text>
</comment>
<evidence type="ECO:0000256" key="7">
    <source>
        <dbReference type="ARBA" id="ARBA00022801"/>
    </source>
</evidence>
<dbReference type="InterPro" id="IPR029058">
    <property type="entry name" value="AB_hydrolase_fold"/>
</dbReference>
<feature type="signal peptide" evidence="13">
    <location>
        <begin position="1"/>
        <end position="27"/>
    </location>
</feature>
<sequence length="276" mass="30384">MLYRPLYLTAALVVLCILFSRKESSSAQNSSDHHEMATLAPLKFLQVAARAKHSATVIFVHGLGDTGHGWKPVADMFSADPGLQHVKWVLPHAPTRRITANMGMEMPGWFDIQSFDFSHDDEKGMLETVHQLNQLITAEVDAGIPADRIVLGGFSQGAAMSLLTGLSTERKLGGVVVLSGWLPLKNKFKSMVSDHVKKLSIFWGHGKDDPLVRYIWGEQSVAFLKNDLGIKTPDSSESKPIGVDFRGYDGVPHSAGEDELEDLQAWLKKVIPKEEA</sequence>
<evidence type="ECO:0000256" key="4">
    <source>
        <dbReference type="ARBA" id="ARBA00014923"/>
    </source>
</evidence>
<dbReference type="EC" id="3.1.2.22" evidence="3"/>
<dbReference type="GO" id="GO:0052689">
    <property type="term" value="F:carboxylic ester hydrolase activity"/>
    <property type="evidence" value="ECO:0007669"/>
    <property type="project" value="UniProtKB-KW"/>
</dbReference>
<feature type="domain" description="Phospholipase/carboxylesterase/thioesterase" evidence="14">
    <location>
        <begin position="48"/>
        <end position="271"/>
    </location>
</feature>
<keyword evidence="13" id="KW-0732">Signal</keyword>
<evidence type="ECO:0000256" key="9">
    <source>
        <dbReference type="ARBA" id="ARBA00023098"/>
    </source>
</evidence>
<evidence type="ECO:0000313" key="16">
    <source>
        <dbReference type="Proteomes" id="UP001385951"/>
    </source>
</evidence>
<dbReference type="InterPro" id="IPR003140">
    <property type="entry name" value="PLipase/COase/thioEstase"/>
</dbReference>
<comment type="subcellular location">
    <subcellularLocation>
        <location evidence="1">Cytoplasm</location>
    </subcellularLocation>
</comment>
<comment type="catalytic activity">
    <reaction evidence="12">
        <text>S-hexadecanoyl-L-cysteinyl-[protein] + H2O = L-cysteinyl-[protein] + hexadecanoate + H(+)</text>
        <dbReference type="Rhea" id="RHEA:19233"/>
        <dbReference type="Rhea" id="RHEA-COMP:10131"/>
        <dbReference type="Rhea" id="RHEA-COMP:11032"/>
        <dbReference type="ChEBI" id="CHEBI:7896"/>
        <dbReference type="ChEBI" id="CHEBI:15377"/>
        <dbReference type="ChEBI" id="CHEBI:15378"/>
        <dbReference type="ChEBI" id="CHEBI:29950"/>
        <dbReference type="ChEBI" id="CHEBI:74151"/>
        <dbReference type="EC" id="3.1.2.22"/>
    </reaction>
</comment>
<proteinExistence type="inferred from homology"/>
<organism evidence="15 16">
    <name type="scientific">Cerrena zonata</name>
    <dbReference type="NCBI Taxonomy" id="2478898"/>
    <lineage>
        <taxon>Eukaryota</taxon>
        <taxon>Fungi</taxon>
        <taxon>Dikarya</taxon>
        <taxon>Basidiomycota</taxon>
        <taxon>Agaricomycotina</taxon>
        <taxon>Agaricomycetes</taxon>
        <taxon>Polyporales</taxon>
        <taxon>Cerrenaceae</taxon>
        <taxon>Cerrena</taxon>
    </lineage>
</organism>
<dbReference type="PANTHER" id="PTHR10655">
    <property type="entry name" value="LYSOPHOSPHOLIPASE-RELATED"/>
    <property type="match status" value="1"/>
</dbReference>